<evidence type="ECO:0000313" key="3">
    <source>
        <dbReference type="EMBL" id="PAF55371.1"/>
    </source>
</evidence>
<dbReference type="Proteomes" id="UP000217033">
    <property type="component" value="Unassembled WGS sequence"/>
</dbReference>
<evidence type="ECO:0008006" key="5">
    <source>
        <dbReference type="Google" id="ProtNLM"/>
    </source>
</evidence>
<organism evidence="3 4">
    <name type="scientific">Mycoplasmopsis agassizii</name>
    <dbReference type="NCBI Taxonomy" id="33922"/>
    <lineage>
        <taxon>Bacteria</taxon>
        <taxon>Bacillati</taxon>
        <taxon>Mycoplasmatota</taxon>
        <taxon>Mycoplasmoidales</taxon>
        <taxon>Metamycoplasmataceae</taxon>
        <taxon>Mycoplasmopsis</taxon>
    </lineage>
</organism>
<dbReference type="RefSeq" id="WP_084232855.1">
    <property type="nucleotide sequence ID" value="NZ_FWXE01000026.1"/>
</dbReference>
<comment type="caution">
    <text evidence="3">The sequence shown here is derived from an EMBL/GenBank/DDBJ whole genome shotgun (WGS) entry which is preliminary data.</text>
</comment>
<protein>
    <recommendedName>
        <fullName evidence="5">Single-stranded DNA-binding protein</fullName>
    </recommendedName>
</protein>
<dbReference type="PROSITE" id="PS50935">
    <property type="entry name" value="SSB"/>
    <property type="match status" value="1"/>
</dbReference>
<dbReference type="InterPro" id="IPR012340">
    <property type="entry name" value="NA-bd_OB-fold"/>
</dbReference>
<sequence>MNLVIIQGKIMNNIFLQTKINEKDGEKQVVEFLTNTVFSWNKAKNQGSNYVPIIAFNHTAKYIANNYKLGDEIWFKGYFKSNSYEKNGVKKYTYTIVVDDVYQSYNSFSNLEEETKSEPILGRSKEMIENLTQEDFFSE</sequence>
<dbReference type="EMBL" id="NQMN01000001">
    <property type="protein sequence ID" value="PAF55371.1"/>
    <property type="molecule type" value="Genomic_DNA"/>
</dbReference>
<reference evidence="3" key="1">
    <citation type="submission" date="2017-08" db="EMBL/GenBank/DDBJ databases">
        <authorList>
            <person name="Alvarez-Ponce D."/>
            <person name="Weitzman C.L."/>
            <person name="Tillett R.L."/>
            <person name="Sandmeier F.C."/>
            <person name="Tracy C.R."/>
        </authorList>
    </citation>
    <scope>NUCLEOTIDE SEQUENCE [LARGE SCALE GENOMIC DNA]</scope>
    <source>
        <strain evidence="3">PS6</strain>
    </source>
</reference>
<gene>
    <name evidence="3" type="ORF">CJF60_01625</name>
</gene>
<evidence type="ECO:0000256" key="1">
    <source>
        <dbReference type="ARBA" id="ARBA00023125"/>
    </source>
</evidence>
<name>A0ABX4H641_9BACT</name>
<evidence type="ECO:0000313" key="4">
    <source>
        <dbReference type="Proteomes" id="UP000217033"/>
    </source>
</evidence>
<dbReference type="Gene3D" id="2.40.50.140">
    <property type="entry name" value="Nucleic acid-binding proteins"/>
    <property type="match status" value="1"/>
</dbReference>
<evidence type="ECO:0000256" key="2">
    <source>
        <dbReference type="PROSITE-ProRule" id="PRU00252"/>
    </source>
</evidence>
<keyword evidence="1 2" id="KW-0238">DNA-binding</keyword>
<dbReference type="Pfam" id="PF00436">
    <property type="entry name" value="SSB"/>
    <property type="match status" value="1"/>
</dbReference>
<keyword evidence="4" id="KW-1185">Reference proteome</keyword>
<dbReference type="InterPro" id="IPR000424">
    <property type="entry name" value="Primosome_PriB/ssb"/>
</dbReference>
<accession>A0ABX4H641</accession>
<dbReference type="SUPFAM" id="SSF50249">
    <property type="entry name" value="Nucleic acid-binding proteins"/>
    <property type="match status" value="1"/>
</dbReference>
<proteinExistence type="predicted"/>